<dbReference type="AlphaFoldDB" id="A0ABD6F063"/>
<comment type="caution">
    <text evidence="3">The sequence shown here is derived from an EMBL/GenBank/DDBJ whole genome shotgun (WGS) entry which is preliminary data.</text>
</comment>
<feature type="region of interest" description="Disordered" evidence="1">
    <location>
        <begin position="74"/>
        <end position="102"/>
    </location>
</feature>
<dbReference type="Gene3D" id="3.30.160.60">
    <property type="entry name" value="Classic Zinc Finger"/>
    <property type="match status" value="1"/>
</dbReference>
<organism evidence="3 4">
    <name type="scientific">Gnathostoma spinigerum</name>
    <dbReference type="NCBI Taxonomy" id="75299"/>
    <lineage>
        <taxon>Eukaryota</taxon>
        <taxon>Metazoa</taxon>
        <taxon>Ecdysozoa</taxon>
        <taxon>Nematoda</taxon>
        <taxon>Chromadorea</taxon>
        <taxon>Rhabditida</taxon>
        <taxon>Spirurina</taxon>
        <taxon>Gnathostomatomorpha</taxon>
        <taxon>Gnathostomatoidea</taxon>
        <taxon>Gnathostomatidae</taxon>
        <taxon>Gnathostoma</taxon>
    </lineage>
</organism>
<proteinExistence type="predicted"/>
<dbReference type="EMBL" id="JBGFUD010010899">
    <property type="protein sequence ID" value="MFH4983044.1"/>
    <property type="molecule type" value="Genomic_DNA"/>
</dbReference>
<keyword evidence="4" id="KW-1185">Reference proteome</keyword>
<feature type="domain" description="C2H2-type" evidence="2">
    <location>
        <begin position="55"/>
        <end position="76"/>
    </location>
</feature>
<accession>A0ABD6F063</accession>
<sequence length="102" mass="11192">MSHGLVTSDLLTKAQKKEDGGRCKLCGKQFAFNVLQHLVTEHAVKLCSAEIMYSCDVCSFKCTSYNKLEQHLNTVHPKNPSSSDAKKDPLASNAAVLKRPTV</sequence>
<evidence type="ECO:0000313" key="3">
    <source>
        <dbReference type="EMBL" id="MFH4983044.1"/>
    </source>
</evidence>
<dbReference type="InterPro" id="IPR013087">
    <property type="entry name" value="Znf_C2H2_type"/>
</dbReference>
<evidence type="ECO:0000259" key="2">
    <source>
        <dbReference type="PROSITE" id="PS00028"/>
    </source>
</evidence>
<reference evidence="3 4" key="1">
    <citation type="submission" date="2024-08" db="EMBL/GenBank/DDBJ databases">
        <title>Gnathostoma spinigerum genome.</title>
        <authorList>
            <person name="Gonzalez-Bertolin B."/>
            <person name="Monzon S."/>
            <person name="Zaballos A."/>
            <person name="Jimenez P."/>
            <person name="Dekumyoy P."/>
            <person name="Varona S."/>
            <person name="Cuesta I."/>
            <person name="Sumanam S."/>
            <person name="Adisakwattana P."/>
            <person name="Gasser R.B."/>
            <person name="Hernandez-Gonzalez A."/>
            <person name="Young N.D."/>
            <person name="Perteguer M.J."/>
        </authorList>
    </citation>
    <scope>NUCLEOTIDE SEQUENCE [LARGE SCALE GENOMIC DNA]</scope>
    <source>
        <strain evidence="3">AL3</strain>
        <tissue evidence="3">Liver</tissue>
    </source>
</reference>
<dbReference type="PROSITE" id="PS00028">
    <property type="entry name" value="ZINC_FINGER_C2H2_1"/>
    <property type="match status" value="1"/>
</dbReference>
<protein>
    <recommendedName>
        <fullName evidence="2">C2H2-type domain-containing protein</fullName>
    </recommendedName>
</protein>
<evidence type="ECO:0000313" key="4">
    <source>
        <dbReference type="Proteomes" id="UP001608902"/>
    </source>
</evidence>
<gene>
    <name evidence="3" type="ORF">AB6A40_009753</name>
</gene>
<dbReference type="SMART" id="SM00355">
    <property type="entry name" value="ZnF_C2H2"/>
    <property type="match status" value="2"/>
</dbReference>
<evidence type="ECO:0000256" key="1">
    <source>
        <dbReference type="SAM" id="MobiDB-lite"/>
    </source>
</evidence>
<dbReference type="Proteomes" id="UP001608902">
    <property type="component" value="Unassembled WGS sequence"/>
</dbReference>
<name>A0ABD6F063_9BILA</name>